<protein>
    <recommendedName>
        <fullName evidence="7">Phosphatidylglycerol--prolipoprotein diacylglyceryl transferase</fullName>
        <ecNumber evidence="7">2.5.1.145</ecNumber>
    </recommendedName>
</protein>
<comment type="caution">
    <text evidence="8">The sequence shown here is derived from an EMBL/GenBank/DDBJ whole genome shotgun (WGS) entry which is preliminary data.</text>
</comment>
<comment type="subcellular location">
    <subcellularLocation>
        <location evidence="7">Cell membrane</location>
        <topology evidence="7">Multi-pass membrane protein</topology>
    </subcellularLocation>
</comment>
<keyword evidence="5 7" id="KW-1133">Transmembrane helix</keyword>
<keyword evidence="3 7" id="KW-0808">Transferase</keyword>
<evidence type="ECO:0000256" key="3">
    <source>
        <dbReference type="ARBA" id="ARBA00022679"/>
    </source>
</evidence>
<dbReference type="PANTHER" id="PTHR30589:SF0">
    <property type="entry name" value="PHOSPHATIDYLGLYCEROL--PROLIPOPROTEIN DIACYLGLYCERYL TRANSFERASE"/>
    <property type="match status" value="1"/>
</dbReference>
<reference evidence="9" key="1">
    <citation type="journal article" date="2019" name="Int. J. Syst. Evol. Microbiol.">
        <title>The Global Catalogue of Microorganisms (GCM) 10K type strain sequencing project: providing services to taxonomists for standard genome sequencing and annotation.</title>
        <authorList>
            <consortium name="The Broad Institute Genomics Platform"/>
            <consortium name="The Broad Institute Genome Sequencing Center for Infectious Disease"/>
            <person name="Wu L."/>
            <person name="Ma J."/>
        </authorList>
    </citation>
    <scope>NUCLEOTIDE SEQUENCE [LARGE SCALE GENOMIC DNA]</scope>
    <source>
        <strain evidence="9">CCUG 55250</strain>
    </source>
</reference>
<keyword evidence="6 7" id="KW-0472">Membrane</keyword>
<proteinExistence type="inferred from homology"/>
<evidence type="ECO:0000313" key="9">
    <source>
        <dbReference type="Proteomes" id="UP001596106"/>
    </source>
</evidence>
<dbReference type="Pfam" id="PF01790">
    <property type="entry name" value="LGT"/>
    <property type="match status" value="1"/>
</dbReference>
<feature type="transmembrane region" description="Helical" evidence="7">
    <location>
        <begin position="96"/>
        <end position="113"/>
    </location>
</feature>
<dbReference type="Proteomes" id="UP001596106">
    <property type="component" value="Unassembled WGS sequence"/>
</dbReference>
<keyword evidence="2 7" id="KW-1003">Cell membrane</keyword>
<feature type="transmembrane region" description="Helical" evidence="7">
    <location>
        <begin position="55"/>
        <end position="76"/>
    </location>
</feature>
<feature type="transmembrane region" description="Helical" evidence="7">
    <location>
        <begin position="211"/>
        <end position="229"/>
    </location>
</feature>
<keyword evidence="9" id="KW-1185">Reference proteome</keyword>
<comment type="catalytic activity">
    <reaction evidence="7">
        <text>L-cysteinyl-[prolipoprotein] + a 1,2-diacyl-sn-glycero-3-phospho-(1'-sn-glycerol) = an S-1,2-diacyl-sn-glyceryl-L-cysteinyl-[prolipoprotein] + sn-glycerol 1-phosphate + H(+)</text>
        <dbReference type="Rhea" id="RHEA:56712"/>
        <dbReference type="Rhea" id="RHEA-COMP:14679"/>
        <dbReference type="Rhea" id="RHEA-COMP:14680"/>
        <dbReference type="ChEBI" id="CHEBI:15378"/>
        <dbReference type="ChEBI" id="CHEBI:29950"/>
        <dbReference type="ChEBI" id="CHEBI:57685"/>
        <dbReference type="ChEBI" id="CHEBI:64716"/>
        <dbReference type="ChEBI" id="CHEBI:140658"/>
        <dbReference type="EC" id="2.5.1.145"/>
    </reaction>
</comment>
<sequence length="281" mass="32061">MLSYIIWDVNPELFSIGTFSVRWYGLLFALGFLLGQQIMLYIFKREGKPITDIDALTIYMVAATVLGARIGHFLFYEPEVLLKNPLEVILPPYRGLASHGAAIGILAGLWLYSRRASSRATNQTFLWVTDRIVIAVALGGCFIRLGNLMNSEIVGRPTDVPWGFVFVNNTEYLQIPRHPAQLYEAISCFFICLFLFWFWNRYKQNTPRGSLLGIFLIGVFGLRFFYEFLKENQVEFENSLALNMGQILSIPPVLAGIVLLVVSFRNRPSLPDPVRTHQQQR</sequence>
<feature type="binding site" evidence="7">
    <location>
        <position position="144"/>
    </location>
    <ligand>
        <name>a 1,2-diacyl-sn-glycero-3-phospho-(1'-sn-glycerol)</name>
        <dbReference type="ChEBI" id="CHEBI:64716"/>
    </ligand>
</feature>
<dbReference type="InterPro" id="IPR001640">
    <property type="entry name" value="Lgt"/>
</dbReference>
<evidence type="ECO:0000256" key="5">
    <source>
        <dbReference type="ARBA" id="ARBA00022989"/>
    </source>
</evidence>
<feature type="transmembrane region" description="Helical" evidence="7">
    <location>
        <begin position="125"/>
        <end position="145"/>
    </location>
</feature>
<organism evidence="8 9">
    <name type="scientific">Larkinella bovis</name>
    <dbReference type="NCBI Taxonomy" id="683041"/>
    <lineage>
        <taxon>Bacteria</taxon>
        <taxon>Pseudomonadati</taxon>
        <taxon>Bacteroidota</taxon>
        <taxon>Cytophagia</taxon>
        <taxon>Cytophagales</taxon>
        <taxon>Spirosomataceae</taxon>
        <taxon>Larkinella</taxon>
    </lineage>
</organism>
<dbReference type="EC" id="2.5.1.145" evidence="7"/>
<dbReference type="NCBIfam" id="TIGR00544">
    <property type="entry name" value="lgt"/>
    <property type="match status" value="1"/>
</dbReference>
<comment type="similarity">
    <text evidence="1 7">Belongs to the Lgt family.</text>
</comment>
<feature type="transmembrane region" description="Helical" evidence="7">
    <location>
        <begin position="23"/>
        <end position="43"/>
    </location>
</feature>
<evidence type="ECO:0000313" key="8">
    <source>
        <dbReference type="EMBL" id="MFC5412676.1"/>
    </source>
</evidence>
<gene>
    <name evidence="7 8" type="primary">lgt</name>
    <name evidence="8" type="ORF">ACFPMF_25345</name>
</gene>
<keyword evidence="4 7" id="KW-0812">Transmembrane</keyword>
<feature type="transmembrane region" description="Helical" evidence="7">
    <location>
        <begin position="241"/>
        <end position="262"/>
    </location>
</feature>
<dbReference type="RefSeq" id="WP_379850423.1">
    <property type="nucleotide sequence ID" value="NZ_JBHSMA010000014.1"/>
</dbReference>
<comment type="pathway">
    <text evidence="7">Protein modification; lipoprotein biosynthesis (diacylglyceryl transfer).</text>
</comment>
<dbReference type="GO" id="GO:0008961">
    <property type="term" value="F:phosphatidylglycerol-prolipoprotein diacylglyceryl transferase activity"/>
    <property type="evidence" value="ECO:0007669"/>
    <property type="project" value="UniProtKB-EC"/>
</dbReference>
<evidence type="ECO:0000256" key="2">
    <source>
        <dbReference type="ARBA" id="ARBA00022475"/>
    </source>
</evidence>
<evidence type="ECO:0000256" key="7">
    <source>
        <dbReference type="HAMAP-Rule" id="MF_01147"/>
    </source>
</evidence>
<evidence type="ECO:0000256" key="6">
    <source>
        <dbReference type="ARBA" id="ARBA00023136"/>
    </source>
</evidence>
<dbReference type="HAMAP" id="MF_01147">
    <property type="entry name" value="Lgt"/>
    <property type="match status" value="1"/>
</dbReference>
<dbReference type="PANTHER" id="PTHR30589">
    <property type="entry name" value="PROLIPOPROTEIN DIACYLGLYCERYL TRANSFERASE"/>
    <property type="match status" value="1"/>
</dbReference>
<evidence type="ECO:0000256" key="4">
    <source>
        <dbReference type="ARBA" id="ARBA00022692"/>
    </source>
</evidence>
<evidence type="ECO:0000256" key="1">
    <source>
        <dbReference type="ARBA" id="ARBA00007150"/>
    </source>
</evidence>
<accession>A0ABW0IGT1</accession>
<comment type="function">
    <text evidence="7">Catalyzes the transfer of the diacylglyceryl group from phosphatidylglycerol to the sulfhydryl group of the N-terminal cysteine of a prolipoprotein, the first step in the formation of mature lipoproteins.</text>
</comment>
<dbReference type="EMBL" id="JBHSMA010000014">
    <property type="protein sequence ID" value="MFC5412676.1"/>
    <property type="molecule type" value="Genomic_DNA"/>
</dbReference>
<feature type="transmembrane region" description="Helical" evidence="7">
    <location>
        <begin position="180"/>
        <end position="199"/>
    </location>
</feature>
<name>A0ABW0IGT1_9BACT</name>